<keyword evidence="2" id="KW-0472">Membrane</keyword>
<dbReference type="OrthoDB" id="1920326at2759"/>
<name>A0A9W6ZQ57_9STRA</name>
<keyword evidence="2" id="KW-1133">Transmembrane helix</keyword>
<comment type="caution">
    <text evidence="4">The sequence shown here is derived from an EMBL/GenBank/DDBJ whole genome shotgun (WGS) entry which is preliminary data.</text>
</comment>
<dbReference type="PANTHER" id="PTHR12124">
    <property type="entry name" value="POLYMYOSITIS/SCLERODERMA AUTOANTIGEN-RELATED"/>
    <property type="match status" value="1"/>
</dbReference>
<feature type="region of interest" description="Disordered" evidence="1">
    <location>
        <begin position="316"/>
        <end position="336"/>
    </location>
</feature>
<reference evidence="5" key="1">
    <citation type="journal article" date="2023" name="Commun. Biol.">
        <title>Genome analysis of Parmales, the sister group of diatoms, reveals the evolutionary specialization of diatoms from phago-mixotrophs to photoautotrophs.</title>
        <authorList>
            <person name="Ban H."/>
            <person name="Sato S."/>
            <person name="Yoshikawa S."/>
            <person name="Yamada K."/>
            <person name="Nakamura Y."/>
            <person name="Ichinomiya M."/>
            <person name="Sato N."/>
            <person name="Blanc-Mathieu R."/>
            <person name="Endo H."/>
            <person name="Kuwata A."/>
            <person name="Ogata H."/>
        </authorList>
    </citation>
    <scope>NUCLEOTIDE SEQUENCE [LARGE SCALE GENOMIC DNA]</scope>
    <source>
        <strain evidence="5">NIES 3701</strain>
    </source>
</reference>
<dbReference type="InterPro" id="IPR012337">
    <property type="entry name" value="RNaseH-like_sf"/>
</dbReference>
<proteinExistence type="predicted"/>
<dbReference type="InterPro" id="IPR036397">
    <property type="entry name" value="RNaseH_sf"/>
</dbReference>
<evidence type="ECO:0000256" key="2">
    <source>
        <dbReference type="SAM" id="Phobius"/>
    </source>
</evidence>
<dbReference type="GO" id="GO:0071035">
    <property type="term" value="P:nuclear polyadenylation-dependent rRNA catabolic process"/>
    <property type="evidence" value="ECO:0007669"/>
    <property type="project" value="TreeGrafter"/>
</dbReference>
<dbReference type="GO" id="GO:0071039">
    <property type="term" value="P:nuclear polyadenylation-dependent CUT catabolic process"/>
    <property type="evidence" value="ECO:0007669"/>
    <property type="project" value="TreeGrafter"/>
</dbReference>
<dbReference type="GO" id="GO:0071038">
    <property type="term" value="P:TRAMP-dependent tRNA surveillance pathway"/>
    <property type="evidence" value="ECO:0007669"/>
    <property type="project" value="TreeGrafter"/>
</dbReference>
<dbReference type="GO" id="GO:0071051">
    <property type="term" value="P:poly(A)-dependent snoRNA 3'-end processing"/>
    <property type="evidence" value="ECO:0007669"/>
    <property type="project" value="TreeGrafter"/>
</dbReference>
<dbReference type="Gene3D" id="3.30.420.10">
    <property type="entry name" value="Ribonuclease H-like superfamily/Ribonuclease H"/>
    <property type="match status" value="1"/>
</dbReference>
<dbReference type="GO" id="GO:0071037">
    <property type="term" value="P:nuclear polyadenylation-dependent snRNA catabolic process"/>
    <property type="evidence" value="ECO:0007669"/>
    <property type="project" value="TreeGrafter"/>
</dbReference>
<dbReference type="EMBL" id="BRXY01000028">
    <property type="protein sequence ID" value="GMH54564.1"/>
    <property type="molecule type" value="Genomic_DNA"/>
</dbReference>
<gene>
    <name evidence="4" type="ORF">TrST_g12185</name>
</gene>
<evidence type="ECO:0000259" key="3">
    <source>
        <dbReference type="Pfam" id="PF01612"/>
    </source>
</evidence>
<organism evidence="4 5">
    <name type="scientific">Triparma strigata</name>
    <dbReference type="NCBI Taxonomy" id="1606541"/>
    <lineage>
        <taxon>Eukaryota</taxon>
        <taxon>Sar</taxon>
        <taxon>Stramenopiles</taxon>
        <taxon>Ochrophyta</taxon>
        <taxon>Bolidophyceae</taxon>
        <taxon>Parmales</taxon>
        <taxon>Triparmaceae</taxon>
        <taxon>Triparma</taxon>
    </lineage>
</organism>
<feature type="transmembrane region" description="Helical" evidence="2">
    <location>
        <begin position="340"/>
        <end position="358"/>
    </location>
</feature>
<protein>
    <recommendedName>
        <fullName evidence="3">3'-5' exonuclease domain-containing protein</fullName>
    </recommendedName>
</protein>
<dbReference type="PANTHER" id="PTHR12124:SF47">
    <property type="entry name" value="EXOSOME COMPONENT 10"/>
    <property type="match status" value="1"/>
</dbReference>
<feature type="compositionally biased region" description="Basic and acidic residues" evidence="1">
    <location>
        <begin position="321"/>
        <end position="334"/>
    </location>
</feature>
<dbReference type="SUPFAM" id="SSF53098">
    <property type="entry name" value="Ribonuclease H-like"/>
    <property type="match status" value="1"/>
</dbReference>
<dbReference type="GO" id="GO:0000175">
    <property type="term" value="F:3'-5'-RNA exonuclease activity"/>
    <property type="evidence" value="ECO:0007669"/>
    <property type="project" value="InterPro"/>
</dbReference>
<dbReference type="Pfam" id="PF01612">
    <property type="entry name" value="DNA_pol_A_exo1"/>
    <property type="match status" value="1"/>
</dbReference>
<evidence type="ECO:0000256" key="1">
    <source>
        <dbReference type="SAM" id="MobiDB-lite"/>
    </source>
</evidence>
<dbReference type="GO" id="GO:0005730">
    <property type="term" value="C:nucleolus"/>
    <property type="evidence" value="ECO:0007669"/>
    <property type="project" value="TreeGrafter"/>
</dbReference>
<dbReference type="AlphaFoldDB" id="A0A9W6ZQ57"/>
<dbReference type="GO" id="GO:0003727">
    <property type="term" value="F:single-stranded RNA binding"/>
    <property type="evidence" value="ECO:0007669"/>
    <property type="project" value="TreeGrafter"/>
</dbReference>
<keyword evidence="2" id="KW-0812">Transmembrane</keyword>
<dbReference type="GO" id="GO:0071044">
    <property type="term" value="P:histone mRNA catabolic process"/>
    <property type="evidence" value="ECO:0007669"/>
    <property type="project" value="TreeGrafter"/>
</dbReference>
<keyword evidence="5" id="KW-1185">Reference proteome</keyword>
<sequence length="362" mass="41370">MSDPNVIKIGHGISFDVRALSRDFNLHICNVFDTYEASKVLGLEEKGLAKVCSYYGLEEGEEYKRLKGMWQTCDWKRRPMEEGQLLYGAMDVWYLELLRVLMIRDLTRGGWDEGYAVTTEEKQVLEGMESEPEDVWSDARETRTGSMMESSGYDTPPEEEEDIGVMTARKLRLDYNLMTTLKASQQRCLCVYTHKPDPPIEHNRALISVKREVKSWGVKHDNLLKDIITWREEKAKVYEVDPSSVVTIEFAIKIVRGLAMEVLKWCPKDEEEVEKFLKMIEFEVPGVLGLEDGGGKRELRILIEESGVLEVKGDEDEGEEYTVKEEKKKEDRKGSSPVKAALIVGVVAFAAVVFLSIARRKK</sequence>
<dbReference type="GO" id="GO:0071040">
    <property type="term" value="P:nuclear polyadenylation-dependent antisense transcript catabolic process"/>
    <property type="evidence" value="ECO:0007669"/>
    <property type="project" value="TreeGrafter"/>
</dbReference>
<dbReference type="GO" id="GO:0000176">
    <property type="term" value="C:nuclear exosome (RNase complex)"/>
    <property type="evidence" value="ECO:0007669"/>
    <property type="project" value="TreeGrafter"/>
</dbReference>
<evidence type="ECO:0000313" key="4">
    <source>
        <dbReference type="EMBL" id="GMH54564.1"/>
    </source>
</evidence>
<evidence type="ECO:0000313" key="5">
    <source>
        <dbReference type="Proteomes" id="UP001165085"/>
    </source>
</evidence>
<dbReference type="GO" id="GO:0071036">
    <property type="term" value="P:nuclear polyadenylation-dependent snoRNA catabolic process"/>
    <property type="evidence" value="ECO:0007669"/>
    <property type="project" value="TreeGrafter"/>
</dbReference>
<dbReference type="InterPro" id="IPR045092">
    <property type="entry name" value="Rrp6-like"/>
</dbReference>
<dbReference type="GO" id="GO:0000467">
    <property type="term" value="P:exonucleolytic trimming to generate mature 3'-end of 5.8S rRNA from tricistronic rRNA transcript (SSU-rRNA, 5.8S rRNA, LSU-rRNA)"/>
    <property type="evidence" value="ECO:0007669"/>
    <property type="project" value="InterPro"/>
</dbReference>
<dbReference type="InterPro" id="IPR002562">
    <property type="entry name" value="3'-5'_exonuclease_dom"/>
</dbReference>
<feature type="domain" description="3'-5' exonuclease" evidence="3">
    <location>
        <begin position="1"/>
        <end position="97"/>
    </location>
</feature>
<accession>A0A9W6ZQ57</accession>
<dbReference type="Proteomes" id="UP001165085">
    <property type="component" value="Unassembled WGS sequence"/>
</dbReference>